<dbReference type="CDD" id="cd01283">
    <property type="entry name" value="cytidine_deaminase"/>
    <property type="match status" value="1"/>
</dbReference>
<dbReference type="STRING" id="570519.SAMN04488116_3391"/>
<evidence type="ECO:0000259" key="16">
    <source>
        <dbReference type="PROSITE" id="PS51747"/>
    </source>
</evidence>
<evidence type="ECO:0000256" key="9">
    <source>
        <dbReference type="ARBA" id="ARBA00032005"/>
    </source>
</evidence>
<comment type="similarity">
    <text evidence="3 15">Belongs to the cytidine and deoxycytidylate deaminase family.</text>
</comment>
<dbReference type="GO" id="GO:0042802">
    <property type="term" value="F:identical protein binding"/>
    <property type="evidence" value="ECO:0007669"/>
    <property type="project" value="UniProtKB-ARBA"/>
</dbReference>
<dbReference type="PROSITE" id="PS51747">
    <property type="entry name" value="CYT_DCMP_DEAMINASES_2"/>
    <property type="match status" value="1"/>
</dbReference>
<evidence type="ECO:0000256" key="13">
    <source>
        <dbReference type="PIRSR" id="PIRSR606262-2"/>
    </source>
</evidence>
<evidence type="ECO:0000256" key="10">
    <source>
        <dbReference type="ARBA" id="ARBA00049252"/>
    </source>
</evidence>
<sequence>MKKQQIGFELTVFETPQELSQIEQKLLSRAEVAREDAYAPYSSFKVGAAVLLKNGETVIGNNQENASYPSGLCAERVAVFQAGAKYPGVAIQAVAISATSKDYVVDMPAAPCGNCRQSLIEYEQRQKSPITILLRGEVGPVYKCNALADILPLAFSSSFLSDS</sequence>
<proteinExistence type="inferred from homology"/>
<evidence type="ECO:0000313" key="18">
    <source>
        <dbReference type="Proteomes" id="UP000184532"/>
    </source>
</evidence>
<dbReference type="EMBL" id="FQWL01000009">
    <property type="protein sequence ID" value="SHH05843.1"/>
    <property type="molecule type" value="Genomic_DNA"/>
</dbReference>
<accession>A0A1M5PX64</accession>
<comment type="function">
    <text evidence="2 15">This enzyme scavenges exogenous and endogenous cytidine and 2'-deoxycytidine for UMP synthesis.</text>
</comment>
<dbReference type="NCBIfam" id="NF004064">
    <property type="entry name" value="PRK05578.1"/>
    <property type="match status" value="1"/>
</dbReference>
<gene>
    <name evidence="17" type="ORF">SAMN04488116_3391</name>
</gene>
<name>A0A1M5PX64_9FLAO</name>
<evidence type="ECO:0000256" key="7">
    <source>
        <dbReference type="ARBA" id="ARBA00022801"/>
    </source>
</evidence>
<evidence type="ECO:0000256" key="2">
    <source>
        <dbReference type="ARBA" id="ARBA00003949"/>
    </source>
</evidence>
<evidence type="ECO:0000256" key="11">
    <source>
        <dbReference type="ARBA" id="ARBA00049558"/>
    </source>
</evidence>
<dbReference type="PANTHER" id="PTHR11644:SF2">
    <property type="entry name" value="CYTIDINE DEAMINASE"/>
    <property type="match status" value="1"/>
</dbReference>
<evidence type="ECO:0000256" key="12">
    <source>
        <dbReference type="PIRSR" id="PIRSR606262-1"/>
    </source>
</evidence>
<dbReference type="NCBIfam" id="TIGR01354">
    <property type="entry name" value="cyt_deam_tetra"/>
    <property type="match status" value="1"/>
</dbReference>
<comment type="cofactor">
    <cofactor evidence="1 14 15">
        <name>Zn(2+)</name>
        <dbReference type="ChEBI" id="CHEBI:29105"/>
    </cofactor>
</comment>
<feature type="domain" description="CMP/dCMP-type deaminase" evidence="16">
    <location>
        <begin position="21"/>
        <end position="158"/>
    </location>
</feature>
<feature type="binding site" evidence="14">
    <location>
        <position position="115"/>
    </location>
    <ligand>
        <name>Zn(2+)</name>
        <dbReference type="ChEBI" id="CHEBI:29105"/>
        <note>catalytic</note>
    </ligand>
</feature>
<dbReference type="OrthoDB" id="9795347at2"/>
<dbReference type="GO" id="GO:0055086">
    <property type="term" value="P:nucleobase-containing small molecule metabolic process"/>
    <property type="evidence" value="ECO:0007669"/>
    <property type="project" value="UniProtKB-ARBA"/>
</dbReference>
<evidence type="ECO:0000256" key="4">
    <source>
        <dbReference type="ARBA" id="ARBA00012783"/>
    </source>
</evidence>
<dbReference type="GO" id="GO:0005829">
    <property type="term" value="C:cytosol"/>
    <property type="evidence" value="ECO:0007669"/>
    <property type="project" value="TreeGrafter"/>
</dbReference>
<keyword evidence="18" id="KW-1185">Reference proteome</keyword>
<protein>
    <recommendedName>
        <fullName evidence="5 15">Cytidine deaminase</fullName>
        <ecNumber evidence="4 15">3.5.4.5</ecNumber>
    </recommendedName>
    <alternativeName>
        <fullName evidence="9 15">Cytidine aminohydrolase</fullName>
    </alternativeName>
</protein>
<dbReference type="GO" id="GO:0004126">
    <property type="term" value="F:cytidine deaminase activity"/>
    <property type="evidence" value="ECO:0007669"/>
    <property type="project" value="UniProtKB-UniRule"/>
</dbReference>
<dbReference type="PANTHER" id="PTHR11644">
    <property type="entry name" value="CYTIDINE DEAMINASE"/>
    <property type="match status" value="1"/>
</dbReference>
<feature type="active site" description="Proton donor" evidence="12">
    <location>
        <position position="75"/>
    </location>
</feature>
<dbReference type="Pfam" id="PF00383">
    <property type="entry name" value="dCMP_cyt_deam_1"/>
    <property type="match status" value="1"/>
</dbReference>
<keyword evidence="7 15" id="KW-0378">Hydrolase</keyword>
<evidence type="ECO:0000256" key="6">
    <source>
        <dbReference type="ARBA" id="ARBA00022723"/>
    </source>
</evidence>
<evidence type="ECO:0000256" key="14">
    <source>
        <dbReference type="PIRSR" id="PIRSR606262-3"/>
    </source>
</evidence>
<comment type="catalytic activity">
    <reaction evidence="10 15">
        <text>2'-deoxycytidine + H2O + H(+) = 2'-deoxyuridine + NH4(+)</text>
        <dbReference type="Rhea" id="RHEA:13433"/>
        <dbReference type="ChEBI" id="CHEBI:15377"/>
        <dbReference type="ChEBI" id="CHEBI:15378"/>
        <dbReference type="ChEBI" id="CHEBI:15698"/>
        <dbReference type="ChEBI" id="CHEBI:16450"/>
        <dbReference type="ChEBI" id="CHEBI:28938"/>
        <dbReference type="EC" id="3.5.4.5"/>
    </reaction>
</comment>
<dbReference type="InterPro" id="IPR050202">
    <property type="entry name" value="Cyt/Deoxycyt_deaminase"/>
</dbReference>
<feature type="binding site" evidence="14">
    <location>
        <position position="73"/>
    </location>
    <ligand>
        <name>Zn(2+)</name>
        <dbReference type="ChEBI" id="CHEBI:29105"/>
        <note>catalytic</note>
    </ligand>
</feature>
<dbReference type="GO" id="GO:0072527">
    <property type="term" value="P:pyrimidine-containing compound metabolic process"/>
    <property type="evidence" value="ECO:0007669"/>
    <property type="project" value="UniProtKB-ARBA"/>
</dbReference>
<dbReference type="Proteomes" id="UP000184532">
    <property type="component" value="Unassembled WGS sequence"/>
</dbReference>
<organism evidence="17 18">
    <name type="scientific">Flagellimonas flava</name>
    <dbReference type="NCBI Taxonomy" id="570519"/>
    <lineage>
        <taxon>Bacteria</taxon>
        <taxon>Pseudomonadati</taxon>
        <taxon>Bacteroidota</taxon>
        <taxon>Flavobacteriia</taxon>
        <taxon>Flavobacteriales</taxon>
        <taxon>Flavobacteriaceae</taxon>
        <taxon>Flagellimonas</taxon>
    </lineage>
</organism>
<dbReference type="AlphaFoldDB" id="A0A1M5PX64"/>
<dbReference type="GO" id="GO:0008270">
    <property type="term" value="F:zinc ion binding"/>
    <property type="evidence" value="ECO:0007669"/>
    <property type="project" value="UniProtKB-UniRule"/>
</dbReference>
<evidence type="ECO:0000256" key="3">
    <source>
        <dbReference type="ARBA" id="ARBA00006576"/>
    </source>
</evidence>
<dbReference type="InterPro" id="IPR016192">
    <property type="entry name" value="APOBEC/CMP_deaminase_Zn-bd"/>
</dbReference>
<feature type="binding site" evidence="13">
    <location>
        <begin position="62"/>
        <end position="68"/>
    </location>
    <ligand>
        <name>substrate</name>
    </ligand>
</feature>
<dbReference type="InterPro" id="IPR006262">
    <property type="entry name" value="Cyt_deam_tetra"/>
</dbReference>
<dbReference type="Gene3D" id="3.40.140.10">
    <property type="entry name" value="Cytidine Deaminase, domain 2"/>
    <property type="match status" value="1"/>
</dbReference>
<dbReference type="SUPFAM" id="SSF53927">
    <property type="entry name" value="Cytidine deaminase-like"/>
    <property type="match status" value="1"/>
</dbReference>
<dbReference type="EC" id="3.5.4.5" evidence="4 15"/>
<evidence type="ECO:0000256" key="8">
    <source>
        <dbReference type="ARBA" id="ARBA00022833"/>
    </source>
</evidence>
<dbReference type="PROSITE" id="PS00903">
    <property type="entry name" value="CYT_DCMP_DEAMINASES_1"/>
    <property type="match status" value="1"/>
</dbReference>
<comment type="catalytic activity">
    <reaction evidence="11 15">
        <text>cytidine + H2O + H(+) = uridine + NH4(+)</text>
        <dbReference type="Rhea" id="RHEA:16069"/>
        <dbReference type="ChEBI" id="CHEBI:15377"/>
        <dbReference type="ChEBI" id="CHEBI:15378"/>
        <dbReference type="ChEBI" id="CHEBI:16704"/>
        <dbReference type="ChEBI" id="CHEBI:17562"/>
        <dbReference type="ChEBI" id="CHEBI:28938"/>
        <dbReference type="EC" id="3.5.4.5"/>
    </reaction>
</comment>
<feature type="binding site" evidence="14">
    <location>
        <position position="112"/>
    </location>
    <ligand>
        <name>Zn(2+)</name>
        <dbReference type="ChEBI" id="CHEBI:29105"/>
        <note>catalytic</note>
    </ligand>
</feature>
<reference evidence="18" key="1">
    <citation type="submission" date="2016-11" db="EMBL/GenBank/DDBJ databases">
        <authorList>
            <person name="Varghese N."/>
            <person name="Submissions S."/>
        </authorList>
    </citation>
    <scope>NUCLEOTIDE SEQUENCE [LARGE SCALE GENOMIC DNA]</scope>
    <source>
        <strain evidence="18">DSM 22638</strain>
    </source>
</reference>
<evidence type="ECO:0000256" key="15">
    <source>
        <dbReference type="RuleBase" id="RU364006"/>
    </source>
</evidence>
<keyword evidence="6 14" id="KW-0479">Metal-binding</keyword>
<dbReference type="RefSeq" id="WP_073181809.1">
    <property type="nucleotide sequence ID" value="NZ_FQWL01000009.1"/>
</dbReference>
<dbReference type="InterPro" id="IPR002125">
    <property type="entry name" value="CMP_dCMP_dom"/>
</dbReference>
<dbReference type="InterPro" id="IPR016193">
    <property type="entry name" value="Cytidine_deaminase-like"/>
</dbReference>
<evidence type="ECO:0000313" key="17">
    <source>
        <dbReference type="EMBL" id="SHH05843.1"/>
    </source>
</evidence>
<evidence type="ECO:0000256" key="5">
    <source>
        <dbReference type="ARBA" id="ARBA00018266"/>
    </source>
</evidence>
<keyword evidence="8 14" id="KW-0862">Zinc</keyword>
<evidence type="ECO:0000256" key="1">
    <source>
        <dbReference type="ARBA" id="ARBA00001947"/>
    </source>
</evidence>